<dbReference type="InterPro" id="IPR003661">
    <property type="entry name" value="HisK_dim/P_dom"/>
</dbReference>
<feature type="domain" description="PAS" evidence="7">
    <location>
        <begin position="136"/>
        <end position="206"/>
    </location>
</feature>
<dbReference type="PROSITE" id="PS50109">
    <property type="entry name" value="HIS_KIN"/>
    <property type="match status" value="1"/>
</dbReference>
<dbReference type="InterPro" id="IPR011006">
    <property type="entry name" value="CheY-like_superfamily"/>
</dbReference>
<dbReference type="Pfam" id="PF08448">
    <property type="entry name" value="PAS_4"/>
    <property type="match status" value="1"/>
</dbReference>
<feature type="domain" description="PAC" evidence="8">
    <location>
        <begin position="207"/>
        <end position="259"/>
    </location>
</feature>
<dbReference type="PRINTS" id="PR00344">
    <property type="entry name" value="BCTRLSENSOR"/>
</dbReference>
<dbReference type="InterPro" id="IPR036890">
    <property type="entry name" value="HATPase_C_sf"/>
</dbReference>
<dbReference type="PANTHER" id="PTHR43065">
    <property type="entry name" value="SENSOR HISTIDINE KINASE"/>
    <property type="match status" value="1"/>
</dbReference>
<reference evidence="9" key="1">
    <citation type="submission" date="2024-06" db="EMBL/GenBank/DDBJ databases">
        <title>Caulobacter inopinatus, sp. nov.</title>
        <authorList>
            <person name="Donachie S.P."/>
        </authorList>
    </citation>
    <scope>NUCLEOTIDE SEQUENCE</scope>
    <source>
        <strain evidence="9">73W</strain>
    </source>
</reference>
<dbReference type="PANTHER" id="PTHR43065:SF42">
    <property type="entry name" value="TWO-COMPONENT SENSOR PPRA"/>
    <property type="match status" value="1"/>
</dbReference>
<dbReference type="Gene3D" id="3.30.450.20">
    <property type="entry name" value="PAS domain"/>
    <property type="match status" value="1"/>
</dbReference>
<proteinExistence type="predicted"/>
<dbReference type="GO" id="GO:0000155">
    <property type="term" value="F:phosphorelay sensor kinase activity"/>
    <property type="evidence" value="ECO:0007669"/>
    <property type="project" value="InterPro"/>
</dbReference>
<gene>
    <name evidence="9" type="ORF">ABOZ73_12715</name>
</gene>
<evidence type="ECO:0000259" key="5">
    <source>
        <dbReference type="PROSITE" id="PS50109"/>
    </source>
</evidence>
<dbReference type="InterPro" id="IPR005467">
    <property type="entry name" value="His_kinase_dom"/>
</dbReference>
<dbReference type="SUPFAM" id="SSF47384">
    <property type="entry name" value="Homodimeric domain of signal transducing histidine kinase"/>
    <property type="match status" value="1"/>
</dbReference>
<dbReference type="Gene3D" id="3.30.565.10">
    <property type="entry name" value="Histidine kinase-like ATPase, C-terminal domain"/>
    <property type="match status" value="1"/>
</dbReference>
<dbReference type="CDD" id="cd00130">
    <property type="entry name" value="PAS"/>
    <property type="match status" value="1"/>
</dbReference>
<dbReference type="SMART" id="SM00448">
    <property type="entry name" value="REC"/>
    <property type="match status" value="2"/>
</dbReference>
<dbReference type="Pfam" id="PF00072">
    <property type="entry name" value="Response_reg"/>
    <property type="match status" value="2"/>
</dbReference>
<evidence type="ECO:0000256" key="2">
    <source>
        <dbReference type="ARBA" id="ARBA00012438"/>
    </source>
</evidence>
<dbReference type="InterPro" id="IPR013656">
    <property type="entry name" value="PAS_4"/>
</dbReference>
<dbReference type="EC" id="2.7.13.3" evidence="2"/>
<dbReference type="InterPro" id="IPR035965">
    <property type="entry name" value="PAS-like_dom_sf"/>
</dbReference>
<dbReference type="RefSeq" id="WP_369058507.1">
    <property type="nucleotide sequence ID" value="NZ_CP158375.1"/>
</dbReference>
<dbReference type="SMART" id="SM00091">
    <property type="entry name" value="PAS"/>
    <property type="match status" value="1"/>
</dbReference>
<sequence>MSHRLPERPLILAVDDEPDILIALEDLLEDRYDLRTSTSPREALEMLAREPGFEVIISDQRMPGMTGDAFLAAAREISPAPSILLTGYADLSAVVSAINSGGIGGYAAKPWEPQALRAMVASAVERSRLAHELRVEQRLLQALMDNLPAAVTFKDPDGRIVRLNALKAQMLGVSRDEALGKIERELLSPDARAAMAAIERKVVAKIEPAQTLEERFGEGGARWIETSHIPLVGDAGVEHLVEFDRDVTDQRMAEARLRQADKLQALGTLAGGVAHDFNNLLTAILGSLDLAGRRLPDDPRLRRYIDNASLAAKKGAALTQRLLGFSRQREPRSESVDVNELLQAMGDLLARSMGGAVQIDWKLEQGVWAAHVEPDQFELAILNLCVNARDAMGETGVVTLSTKSETFAEDGPDGLPAGDYVRVTVADTGAGIDPEIAARIFEPFFTTKDVGKGTGLGLSMVYGFVQRSHGAVNVDSAPGHGTAISLLLPRAATAAAARTESAAPLAPPRPVARVLVIDDDASVRTVTSEFVRQLGDQAVEAHGAEAAVAMLQQDRAIDMAIVDFAMPGMTGLDFVEAARRIRPNLPIMLVSGHPDLRDPPGDIVVLSKPFDVDALARGVHDAFAAVRSTTPA</sequence>
<dbReference type="CDD" id="cd17569">
    <property type="entry name" value="REC_HupR-like"/>
    <property type="match status" value="1"/>
</dbReference>
<feature type="domain" description="Histidine kinase" evidence="5">
    <location>
        <begin position="272"/>
        <end position="492"/>
    </location>
</feature>
<feature type="modified residue" description="4-aspartylphosphate" evidence="4">
    <location>
        <position position="59"/>
    </location>
</feature>
<dbReference type="SUPFAM" id="SSF52172">
    <property type="entry name" value="CheY-like"/>
    <property type="match status" value="2"/>
</dbReference>
<dbReference type="PROSITE" id="PS50110">
    <property type="entry name" value="RESPONSE_REGULATORY"/>
    <property type="match status" value="2"/>
</dbReference>
<dbReference type="CDD" id="cd00156">
    <property type="entry name" value="REC"/>
    <property type="match status" value="1"/>
</dbReference>
<feature type="domain" description="Response regulatory" evidence="6">
    <location>
        <begin position="513"/>
        <end position="623"/>
    </location>
</feature>
<dbReference type="PROSITE" id="PS50112">
    <property type="entry name" value="PAS"/>
    <property type="match status" value="1"/>
</dbReference>
<evidence type="ECO:0000313" key="9">
    <source>
        <dbReference type="EMBL" id="XDO95661.1"/>
    </source>
</evidence>
<protein>
    <recommendedName>
        <fullName evidence="2">histidine kinase</fullName>
        <ecNumber evidence="2">2.7.13.3</ecNumber>
    </recommendedName>
</protein>
<comment type="catalytic activity">
    <reaction evidence="1">
        <text>ATP + protein L-histidine = ADP + protein N-phospho-L-histidine.</text>
        <dbReference type="EC" id="2.7.13.3"/>
    </reaction>
</comment>
<dbReference type="Pfam" id="PF02518">
    <property type="entry name" value="HATPase_c"/>
    <property type="match status" value="1"/>
</dbReference>
<dbReference type="SUPFAM" id="SSF55785">
    <property type="entry name" value="PYP-like sensor domain (PAS domain)"/>
    <property type="match status" value="1"/>
</dbReference>
<dbReference type="NCBIfam" id="TIGR00229">
    <property type="entry name" value="sensory_box"/>
    <property type="match status" value="1"/>
</dbReference>
<dbReference type="Gene3D" id="3.40.50.2300">
    <property type="match status" value="2"/>
</dbReference>
<dbReference type="InterPro" id="IPR036097">
    <property type="entry name" value="HisK_dim/P_sf"/>
</dbReference>
<dbReference type="PROSITE" id="PS50113">
    <property type="entry name" value="PAC"/>
    <property type="match status" value="1"/>
</dbReference>
<evidence type="ECO:0000256" key="4">
    <source>
        <dbReference type="PROSITE-ProRule" id="PRU00169"/>
    </source>
</evidence>
<evidence type="ECO:0000256" key="3">
    <source>
        <dbReference type="ARBA" id="ARBA00022553"/>
    </source>
</evidence>
<dbReference type="CDD" id="cd00082">
    <property type="entry name" value="HisKA"/>
    <property type="match status" value="1"/>
</dbReference>
<dbReference type="SMART" id="SM00388">
    <property type="entry name" value="HisKA"/>
    <property type="match status" value="1"/>
</dbReference>
<feature type="modified residue" description="4-aspartylphosphate" evidence="4">
    <location>
        <position position="563"/>
    </location>
</feature>
<dbReference type="InterPro" id="IPR004358">
    <property type="entry name" value="Sig_transdc_His_kin-like_C"/>
</dbReference>
<dbReference type="SMART" id="SM00387">
    <property type="entry name" value="HATPase_c"/>
    <property type="match status" value="1"/>
</dbReference>
<organism evidence="9">
    <name type="scientific">Caulobacter sp. 73W</name>
    <dbReference type="NCBI Taxonomy" id="3161137"/>
    <lineage>
        <taxon>Bacteria</taxon>
        <taxon>Pseudomonadati</taxon>
        <taxon>Pseudomonadota</taxon>
        <taxon>Alphaproteobacteria</taxon>
        <taxon>Caulobacterales</taxon>
        <taxon>Caulobacteraceae</taxon>
        <taxon>Caulobacter</taxon>
    </lineage>
</organism>
<dbReference type="Gene3D" id="1.10.287.130">
    <property type="match status" value="1"/>
</dbReference>
<dbReference type="InterPro" id="IPR000700">
    <property type="entry name" value="PAS-assoc_C"/>
</dbReference>
<dbReference type="EMBL" id="CP158375">
    <property type="protein sequence ID" value="XDO95661.1"/>
    <property type="molecule type" value="Genomic_DNA"/>
</dbReference>
<keyword evidence="3 4" id="KW-0597">Phosphoprotein</keyword>
<evidence type="ECO:0000259" key="7">
    <source>
        <dbReference type="PROSITE" id="PS50112"/>
    </source>
</evidence>
<dbReference type="SUPFAM" id="SSF55874">
    <property type="entry name" value="ATPase domain of HSP90 chaperone/DNA topoisomerase II/histidine kinase"/>
    <property type="match status" value="1"/>
</dbReference>
<dbReference type="InterPro" id="IPR000014">
    <property type="entry name" value="PAS"/>
</dbReference>
<dbReference type="InterPro" id="IPR001789">
    <property type="entry name" value="Sig_transdc_resp-reg_receiver"/>
</dbReference>
<dbReference type="InterPro" id="IPR003594">
    <property type="entry name" value="HATPase_dom"/>
</dbReference>
<evidence type="ECO:0000259" key="6">
    <source>
        <dbReference type="PROSITE" id="PS50110"/>
    </source>
</evidence>
<accession>A0AB39KQT5</accession>
<dbReference type="AlphaFoldDB" id="A0AB39KQT5"/>
<evidence type="ECO:0000256" key="1">
    <source>
        <dbReference type="ARBA" id="ARBA00000085"/>
    </source>
</evidence>
<name>A0AB39KQT5_9CAUL</name>
<evidence type="ECO:0000259" key="8">
    <source>
        <dbReference type="PROSITE" id="PS50113"/>
    </source>
</evidence>
<feature type="domain" description="Response regulatory" evidence="6">
    <location>
        <begin position="10"/>
        <end position="124"/>
    </location>
</feature>
<dbReference type="Pfam" id="PF00512">
    <property type="entry name" value="HisKA"/>
    <property type="match status" value="1"/>
</dbReference>